<dbReference type="Pfam" id="PF25137">
    <property type="entry name" value="ADH_Fe_C"/>
    <property type="match status" value="1"/>
</dbReference>
<reference evidence="5" key="1">
    <citation type="submission" date="2006-05" db="EMBL/GenBank/DDBJ databases">
        <title>Annotation of the draft genome assembly of Desulfuromonas acetoxidans DSM 684.</title>
        <authorList>
            <consortium name="US DOE Joint Genome Institute (JGI-ORNL)"/>
            <person name="Larimer F."/>
            <person name="Land M."/>
            <person name="Hauser L."/>
        </authorList>
    </citation>
    <scope>NUCLEOTIDE SEQUENCE [LARGE SCALE GENOMIC DNA]</scope>
    <source>
        <strain evidence="5">DSM 684</strain>
    </source>
</reference>
<comment type="similarity">
    <text evidence="1">Belongs to the iron-containing alcohol dehydrogenase family.</text>
</comment>
<dbReference type="OrthoDB" id="9778433at2"/>
<dbReference type="PROSITE" id="PS00913">
    <property type="entry name" value="ADH_IRON_1"/>
    <property type="match status" value="1"/>
</dbReference>
<sequence>MQPFVFHNPTEIVFGVDTADKVGKYAARQGGKALLVYGRNSIKTTGLYDRVTASLQAAGLSWVDHGGVKSNPVLSHVREGVAVAKREQVDVVVAVGGGSVLDESKAIAAGALCDHDVWEFFLQAKVEKALPLVTVLTLAATGSEMNSGGVVTNENTAQKFNIGSPLLFPKTSILDPALTYTVPADYTAYSAVDAISHIIEGYFTSNDQATPLQDRFVEGLVKTIMESTEQILQQPDHADARATMMWSATWALNGLSTAGIGLYQFPNHMIEHSLSAMYDIAHGAGLSIVIPGWMDYAATQNPAKFAQFARRVFDCELSDDLECARYGIEALKTWFHSIGSPVSLAQGNIPDEEIGAIADNAVMLARKWGLKAYTAEVIADILSRCRS</sequence>
<dbReference type="InterPro" id="IPR044731">
    <property type="entry name" value="BDH-like"/>
</dbReference>
<evidence type="ECO:0000313" key="5">
    <source>
        <dbReference type="EMBL" id="EAT15262.1"/>
    </source>
</evidence>
<dbReference type="PANTHER" id="PTHR43633">
    <property type="entry name" value="ALCOHOL DEHYDROGENASE YQHD"/>
    <property type="match status" value="1"/>
</dbReference>
<dbReference type="Proteomes" id="UP000005695">
    <property type="component" value="Unassembled WGS sequence"/>
</dbReference>
<dbReference type="InterPro" id="IPR018211">
    <property type="entry name" value="ADH_Fe_CS"/>
</dbReference>
<accession>Q1JYE4</accession>
<feature type="domain" description="Fe-containing alcohol dehydrogenase-like C-terminal" evidence="4">
    <location>
        <begin position="187"/>
        <end position="364"/>
    </location>
</feature>
<comment type="caution">
    <text evidence="5">The sequence shown here is derived from an EMBL/GenBank/DDBJ whole genome shotgun (WGS) entry which is preliminary data.</text>
</comment>
<dbReference type="PANTHER" id="PTHR43633:SF1">
    <property type="entry name" value="ALCOHOL DEHYDROGENASE YQHD"/>
    <property type="match status" value="1"/>
</dbReference>
<dbReference type="RefSeq" id="WP_006001208.1">
    <property type="nucleotide sequence ID" value="NZ_AAEW02000012.1"/>
</dbReference>
<evidence type="ECO:0000259" key="3">
    <source>
        <dbReference type="Pfam" id="PF00465"/>
    </source>
</evidence>
<evidence type="ECO:0000313" key="6">
    <source>
        <dbReference type="Proteomes" id="UP000005695"/>
    </source>
</evidence>
<dbReference type="GO" id="GO:0008106">
    <property type="term" value="F:alcohol dehydrogenase (NADP+) activity"/>
    <property type="evidence" value="ECO:0007669"/>
    <property type="project" value="TreeGrafter"/>
</dbReference>
<dbReference type="GO" id="GO:1990362">
    <property type="term" value="F:butanol dehydrogenase (NAD+) activity"/>
    <property type="evidence" value="ECO:0007669"/>
    <property type="project" value="InterPro"/>
</dbReference>
<protein>
    <submittedName>
        <fullName evidence="5">Iron-containing alcohol dehydrogenase</fullName>
    </submittedName>
</protein>
<name>Q1JYE4_DESA6</name>
<dbReference type="FunFam" id="3.40.50.1970:FF:000003">
    <property type="entry name" value="Alcohol dehydrogenase, iron-containing"/>
    <property type="match status" value="1"/>
</dbReference>
<dbReference type="SUPFAM" id="SSF56796">
    <property type="entry name" value="Dehydroquinate synthase-like"/>
    <property type="match status" value="1"/>
</dbReference>
<keyword evidence="2" id="KW-0560">Oxidoreductase</keyword>
<reference evidence="5" key="2">
    <citation type="submission" date="2006-05" db="EMBL/GenBank/DDBJ databases">
        <title>Sequencing of the draft genome and assembly of Desulfuromonas acetoxidans DSM 684.</title>
        <authorList>
            <consortium name="US DOE Joint Genome Institute (JGI-PGF)"/>
            <person name="Copeland A."/>
            <person name="Lucas S."/>
            <person name="Lapidus A."/>
            <person name="Barry K."/>
            <person name="Detter J.C."/>
            <person name="Glavina del Rio T."/>
            <person name="Hammon N."/>
            <person name="Israni S."/>
            <person name="Dalin E."/>
            <person name="Tice H."/>
            <person name="Bruce D."/>
            <person name="Pitluck S."/>
            <person name="Richardson P."/>
        </authorList>
    </citation>
    <scope>NUCLEOTIDE SEQUENCE [LARGE SCALE GENOMIC DNA]</scope>
    <source>
        <strain evidence="5">DSM 684</strain>
    </source>
</reference>
<evidence type="ECO:0000259" key="4">
    <source>
        <dbReference type="Pfam" id="PF25137"/>
    </source>
</evidence>
<dbReference type="GO" id="GO:0005829">
    <property type="term" value="C:cytosol"/>
    <property type="evidence" value="ECO:0007669"/>
    <property type="project" value="TreeGrafter"/>
</dbReference>
<organism evidence="5 6">
    <name type="scientific">Desulfuromonas acetoxidans (strain DSM 684 / 11070)</name>
    <dbReference type="NCBI Taxonomy" id="281689"/>
    <lineage>
        <taxon>Bacteria</taxon>
        <taxon>Pseudomonadati</taxon>
        <taxon>Thermodesulfobacteriota</taxon>
        <taxon>Desulfuromonadia</taxon>
        <taxon>Desulfuromonadales</taxon>
        <taxon>Desulfuromonadaceae</taxon>
        <taxon>Desulfuromonas</taxon>
    </lineage>
</organism>
<gene>
    <name evidence="5" type="ORF">Dace_1231</name>
</gene>
<feature type="domain" description="Alcohol dehydrogenase iron-type/glycerol dehydrogenase GldA" evidence="3">
    <location>
        <begin position="9"/>
        <end position="176"/>
    </location>
</feature>
<dbReference type="Gene3D" id="1.20.1090.10">
    <property type="entry name" value="Dehydroquinate synthase-like - alpha domain"/>
    <property type="match status" value="1"/>
</dbReference>
<evidence type="ECO:0000256" key="1">
    <source>
        <dbReference type="ARBA" id="ARBA00007358"/>
    </source>
</evidence>
<dbReference type="Gene3D" id="3.40.50.1970">
    <property type="match status" value="1"/>
</dbReference>
<evidence type="ECO:0000256" key="2">
    <source>
        <dbReference type="ARBA" id="ARBA00023002"/>
    </source>
</evidence>
<dbReference type="InterPro" id="IPR056798">
    <property type="entry name" value="ADH_Fe_C"/>
</dbReference>
<dbReference type="AlphaFoldDB" id="Q1JYE4"/>
<keyword evidence="6" id="KW-1185">Reference proteome</keyword>
<dbReference type="CDD" id="cd08187">
    <property type="entry name" value="BDH"/>
    <property type="match status" value="1"/>
</dbReference>
<dbReference type="EMBL" id="AAEW02000012">
    <property type="protein sequence ID" value="EAT15262.1"/>
    <property type="molecule type" value="Genomic_DNA"/>
</dbReference>
<dbReference type="GO" id="GO:0046872">
    <property type="term" value="F:metal ion binding"/>
    <property type="evidence" value="ECO:0007669"/>
    <property type="project" value="InterPro"/>
</dbReference>
<proteinExistence type="inferred from homology"/>
<dbReference type="GO" id="GO:1990002">
    <property type="term" value="F:methylglyoxal reductase (NADPH) (acetol producing) activity"/>
    <property type="evidence" value="ECO:0007669"/>
    <property type="project" value="TreeGrafter"/>
</dbReference>
<dbReference type="InterPro" id="IPR001670">
    <property type="entry name" value="ADH_Fe/GldA"/>
</dbReference>
<dbReference type="Pfam" id="PF00465">
    <property type="entry name" value="Fe-ADH"/>
    <property type="match status" value="1"/>
</dbReference>